<comment type="similarity">
    <text evidence="1">Belongs to the LysR transcriptional regulatory family.</text>
</comment>
<dbReference type="InterPro" id="IPR036388">
    <property type="entry name" value="WH-like_DNA-bd_sf"/>
</dbReference>
<dbReference type="InterPro" id="IPR000847">
    <property type="entry name" value="LysR_HTH_N"/>
</dbReference>
<keyword evidence="3" id="KW-0238">DNA-binding</keyword>
<dbReference type="Pfam" id="PF00126">
    <property type="entry name" value="HTH_1"/>
    <property type="match status" value="1"/>
</dbReference>
<dbReference type="PANTHER" id="PTHR30346:SF26">
    <property type="entry name" value="HYDROGEN PEROXIDE-INDUCIBLE GENES ACTIVATOR"/>
    <property type="match status" value="1"/>
</dbReference>
<proteinExistence type="inferred from homology"/>
<comment type="caution">
    <text evidence="7">The sequence shown here is derived from an EMBL/GenBank/DDBJ whole genome shotgun (WGS) entry which is preliminary data.</text>
</comment>
<evidence type="ECO:0000256" key="3">
    <source>
        <dbReference type="ARBA" id="ARBA00023125"/>
    </source>
</evidence>
<gene>
    <name evidence="7" type="ORF">ACFQE0_13120</name>
</gene>
<evidence type="ECO:0000256" key="5">
    <source>
        <dbReference type="ARBA" id="ARBA00023163"/>
    </source>
</evidence>
<evidence type="ECO:0000256" key="4">
    <source>
        <dbReference type="ARBA" id="ARBA00023159"/>
    </source>
</evidence>
<keyword evidence="5" id="KW-0804">Transcription</keyword>
<evidence type="ECO:0000256" key="2">
    <source>
        <dbReference type="ARBA" id="ARBA00023015"/>
    </source>
</evidence>
<dbReference type="Gene3D" id="3.40.190.10">
    <property type="entry name" value="Periplasmic binding protein-like II"/>
    <property type="match status" value="2"/>
</dbReference>
<evidence type="ECO:0000313" key="7">
    <source>
        <dbReference type="EMBL" id="MFC6790459.1"/>
    </source>
</evidence>
<dbReference type="CDD" id="cd08411">
    <property type="entry name" value="PBP2_OxyR"/>
    <property type="match status" value="1"/>
</dbReference>
<dbReference type="PROSITE" id="PS50931">
    <property type="entry name" value="HTH_LYSR"/>
    <property type="match status" value="1"/>
</dbReference>
<feature type="domain" description="HTH lysR-type" evidence="6">
    <location>
        <begin position="6"/>
        <end position="63"/>
    </location>
</feature>
<reference evidence="8" key="1">
    <citation type="journal article" date="2019" name="Int. J. Syst. Evol. Microbiol.">
        <title>The Global Catalogue of Microorganisms (GCM) 10K type strain sequencing project: providing services to taxonomists for standard genome sequencing and annotation.</title>
        <authorList>
            <consortium name="The Broad Institute Genomics Platform"/>
            <consortium name="The Broad Institute Genome Sequencing Center for Infectious Disease"/>
            <person name="Wu L."/>
            <person name="Ma J."/>
        </authorList>
    </citation>
    <scope>NUCLEOTIDE SEQUENCE [LARGE SCALE GENOMIC DNA]</scope>
    <source>
        <strain evidence="8">CCUG 48316</strain>
    </source>
</reference>
<evidence type="ECO:0000313" key="8">
    <source>
        <dbReference type="Proteomes" id="UP001596292"/>
    </source>
</evidence>
<name>A0ABW2BKS0_9HYPH</name>
<dbReference type="InterPro" id="IPR036390">
    <property type="entry name" value="WH_DNA-bd_sf"/>
</dbReference>
<dbReference type="SUPFAM" id="SSF53850">
    <property type="entry name" value="Periplasmic binding protein-like II"/>
    <property type="match status" value="1"/>
</dbReference>
<dbReference type="RefSeq" id="WP_378970245.1">
    <property type="nucleotide sequence ID" value="NZ_JBHSWN010000001.1"/>
</dbReference>
<dbReference type="PRINTS" id="PR00039">
    <property type="entry name" value="HTHLYSR"/>
</dbReference>
<dbReference type="PANTHER" id="PTHR30346">
    <property type="entry name" value="TRANSCRIPTIONAL DUAL REGULATOR HCAR-RELATED"/>
    <property type="match status" value="1"/>
</dbReference>
<keyword evidence="4" id="KW-0010">Activator</keyword>
<dbReference type="SUPFAM" id="SSF46785">
    <property type="entry name" value="Winged helix' DNA-binding domain"/>
    <property type="match status" value="1"/>
</dbReference>
<evidence type="ECO:0000256" key="1">
    <source>
        <dbReference type="ARBA" id="ARBA00009437"/>
    </source>
</evidence>
<sequence length="309" mass="32401">MNLSGLSLRDLEYVVAVADESHFGRAAERCNVSQPTLSVQIRKLEDALGLALFERSNRRVLLTEAGQAIVRQARTVLAEAQRLLALASEGRGAPLTGRLSLAAIQTLGPYFFPLVMRSLREAFPLLSLSLSESRTADIVEGLREGRIDAALVSLPLTQARLTLSPLFIEPFLLACPAEHALAQGGALSAGSVAGPDLLLLDEGNCLRDQTIAACGAGSSAGRHATSLETLRSMVAAGAGYTLLPALAVPSMPDPSGLTVIRSFDVDGPGRTIALAWRTSDPRSAGLASLAAFFRAHAPPRTAACRDAAA</sequence>
<dbReference type="InterPro" id="IPR005119">
    <property type="entry name" value="LysR_subst-bd"/>
</dbReference>
<organism evidence="7 8">
    <name type="scientific">Methylobacterium komagatae</name>
    <dbReference type="NCBI Taxonomy" id="374425"/>
    <lineage>
        <taxon>Bacteria</taxon>
        <taxon>Pseudomonadati</taxon>
        <taxon>Pseudomonadota</taxon>
        <taxon>Alphaproteobacteria</taxon>
        <taxon>Hyphomicrobiales</taxon>
        <taxon>Methylobacteriaceae</taxon>
        <taxon>Methylobacterium</taxon>
    </lineage>
</organism>
<accession>A0ABW2BKS0</accession>
<evidence type="ECO:0000259" key="6">
    <source>
        <dbReference type="PROSITE" id="PS50931"/>
    </source>
</evidence>
<dbReference type="EMBL" id="JBHSWN010000001">
    <property type="protein sequence ID" value="MFC6790459.1"/>
    <property type="molecule type" value="Genomic_DNA"/>
</dbReference>
<dbReference type="Gene3D" id="1.10.10.10">
    <property type="entry name" value="Winged helix-like DNA-binding domain superfamily/Winged helix DNA-binding domain"/>
    <property type="match status" value="1"/>
</dbReference>
<protein>
    <submittedName>
        <fullName evidence="7">LysR substrate-binding domain-containing protein</fullName>
    </submittedName>
</protein>
<keyword evidence="2" id="KW-0805">Transcription regulation</keyword>
<keyword evidence="8" id="KW-1185">Reference proteome</keyword>
<dbReference type="Proteomes" id="UP001596292">
    <property type="component" value="Unassembled WGS sequence"/>
</dbReference>
<dbReference type="Pfam" id="PF03466">
    <property type="entry name" value="LysR_substrate"/>
    <property type="match status" value="1"/>
</dbReference>